<accession>A0ABW8D114</accession>
<dbReference type="Pfam" id="PF17937">
    <property type="entry name" value="TetR_C_28"/>
    <property type="match status" value="1"/>
</dbReference>
<gene>
    <name evidence="4" type="ORF">ACIGW0_29805</name>
</gene>
<protein>
    <submittedName>
        <fullName evidence="4">TetR/AcrR family transcriptional regulator</fullName>
    </submittedName>
</protein>
<reference evidence="4 5" key="1">
    <citation type="submission" date="2024-10" db="EMBL/GenBank/DDBJ databases">
        <title>The Natural Products Discovery Center: Release of the First 8490 Sequenced Strains for Exploring Actinobacteria Biosynthetic Diversity.</title>
        <authorList>
            <person name="Kalkreuter E."/>
            <person name="Kautsar S.A."/>
            <person name="Yang D."/>
            <person name="Bader C.D."/>
            <person name="Teijaro C.N."/>
            <person name="Fluegel L."/>
            <person name="Davis C.M."/>
            <person name="Simpson J.R."/>
            <person name="Lauterbach L."/>
            <person name="Steele A.D."/>
            <person name="Gui C."/>
            <person name="Meng S."/>
            <person name="Li G."/>
            <person name="Viehrig K."/>
            <person name="Ye F."/>
            <person name="Su P."/>
            <person name="Kiefer A.F."/>
            <person name="Nichols A."/>
            <person name="Cepeda A.J."/>
            <person name="Yan W."/>
            <person name="Fan B."/>
            <person name="Jiang Y."/>
            <person name="Adhikari A."/>
            <person name="Zheng C.-J."/>
            <person name="Schuster L."/>
            <person name="Cowan T.M."/>
            <person name="Smanski M.J."/>
            <person name="Chevrette M.G."/>
            <person name="De Carvalho L.P.S."/>
            <person name="Shen B."/>
        </authorList>
    </citation>
    <scope>NUCLEOTIDE SEQUENCE [LARGE SCALE GENOMIC DNA]</scope>
    <source>
        <strain evidence="4 5">NPDC053346</strain>
    </source>
</reference>
<feature type="domain" description="HTH tetR-type" evidence="2">
    <location>
        <begin position="8"/>
        <end position="51"/>
    </location>
</feature>
<dbReference type="InterPro" id="IPR041479">
    <property type="entry name" value="TetR_CgmR_C"/>
</dbReference>
<dbReference type="InterPro" id="IPR009057">
    <property type="entry name" value="Homeodomain-like_sf"/>
</dbReference>
<evidence type="ECO:0000256" key="1">
    <source>
        <dbReference type="ARBA" id="ARBA00023125"/>
    </source>
</evidence>
<organism evidence="4 5">
    <name type="scientific">Streptomyces bikiniensis</name>
    <dbReference type="NCBI Taxonomy" id="1896"/>
    <lineage>
        <taxon>Bacteria</taxon>
        <taxon>Bacillati</taxon>
        <taxon>Actinomycetota</taxon>
        <taxon>Actinomycetes</taxon>
        <taxon>Kitasatosporales</taxon>
        <taxon>Streptomycetaceae</taxon>
        <taxon>Streptomyces</taxon>
    </lineage>
</organism>
<name>A0ABW8D114_STRBI</name>
<keyword evidence="5" id="KW-1185">Reference proteome</keyword>
<dbReference type="Gene3D" id="1.10.357.10">
    <property type="entry name" value="Tetracycline Repressor, domain 2"/>
    <property type="match status" value="1"/>
</dbReference>
<dbReference type="Proteomes" id="UP001614391">
    <property type="component" value="Unassembled WGS sequence"/>
</dbReference>
<evidence type="ECO:0000313" key="4">
    <source>
        <dbReference type="EMBL" id="MFI9123538.1"/>
    </source>
</evidence>
<dbReference type="RefSeq" id="WP_399620948.1">
    <property type="nucleotide sequence ID" value="NZ_JBITYT010000018.1"/>
</dbReference>
<evidence type="ECO:0000259" key="3">
    <source>
        <dbReference type="Pfam" id="PF17937"/>
    </source>
</evidence>
<evidence type="ECO:0000259" key="2">
    <source>
        <dbReference type="Pfam" id="PF00440"/>
    </source>
</evidence>
<sequence>MGTARERILDAAEELVVSGQVPPALDAVAARAGVSKGGLLYHFDKQALLSALVTRAVRRFDERVTAAAAQGVMGAAWLRLAVPTPSERTLYRAMMSMLRLTATGELELPGEVADAESRWQDMLVAELGDPVRARTVRLVGDGLLMAALTGRPATPREVEELLSHLGLREDPAAEERP</sequence>
<evidence type="ECO:0000313" key="5">
    <source>
        <dbReference type="Proteomes" id="UP001614391"/>
    </source>
</evidence>
<dbReference type="SUPFAM" id="SSF46689">
    <property type="entry name" value="Homeodomain-like"/>
    <property type="match status" value="1"/>
</dbReference>
<comment type="caution">
    <text evidence="4">The sequence shown here is derived from an EMBL/GenBank/DDBJ whole genome shotgun (WGS) entry which is preliminary data.</text>
</comment>
<dbReference type="InterPro" id="IPR001647">
    <property type="entry name" value="HTH_TetR"/>
</dbReference>
<feature type="domain" description="TetR transcriptional regulator CgmR-like C-terminal" evidence="3">
    <location>
        <begin position="89"/>
        <end position="165"/>
    </location>
</feature>
<keyword evidence="1" id="KW-0238">DNA-binding</keyword>
<dbReference type="Pfam" id="PF00440">
    <property type="entry name" value="TetR_N"/>
    <property type="match status" value="1"/>
</dbReference>
<proteinExistence type="predicted"/>
<dbReference type="EMBL" id="JBITYT010000018">
    <property type="protein sequence ID" value="MFI9123538.1"/>
    <property type="molecule type" value="Genomic_DNA"/>
</dbReference>